<dbReference type="SUPFAM" id="SSF50621">
    <property type="entry name" value="Alanine racemase C-terminal domain-like"/>
    <property type="match status" value="1"/>
</dbReference>
<evidence type="ECO:0000256" key="2">
    <source>
        <dbReference type="ARBA" id="ARBA00022898"/>
    </source>
</evidence>
<evidence type="ECO:0000313" key="5">
    <source>
        <dbReference type="EMBL" id="REA62065.1"/>
    </source>
</evidence>
<dbReference type="RefSeq" id="WP_115830699.1">
    <property type="nucleotide sequence ID" value="NZ_QNUL01000006.1"/>
</dbReference>
<sequence>MKSYIDLIQQTFEFPTMEFNVDNNELLFNNVPLMDIIKEHGTPLKLNYLPKIGEHIANANMFFKNAFKRHNYKGSYTYCYCTKSSHFSFVLEEALKHNVHLETSSSFDIPIIRELYRRGKVSKSTYILANGYKRPLYTQYLSELINEGFNCIPILDNLREIEAYEKLVTADSMNLGIRIATDEEPNFAFYTSRLGIRYNDVNELYKEKIAPNPKFKLKMLHFFINTGIKDSAYYWSELTRFMFKYCEMKKICPDLDSIDIGGGLPIQTSLSTGYDYQQMIDEIVENIQWICNKNNVPAPHIFTEFGSYTVGESGAVIYEVIDKKLQNDKELWYMINGSFITQLPDSWGMNQKYIMMPINNWDSPYQKVNLGGLTCDSQDFYNSEMHSADLYMPIYEDDEPQYIGFFHTGAYQESLGGYGGIQHCLIPAPKHVLVDRDEEGRITTRVFATEQNSDSMLRILGFKDESYVSPDVKEQKEDEPAEQVEELTETKI</sequence>
<dbReference type="GO" id="GO:0006527">
    <property type="term" value="P:L-arginine catabolic process"/>
    <property type="evidence" value="ECO:0007669"/>
    <property type="project" value="InterPro"/>
</dbReference>
<evidence type="ECO:0000256" key="3">
    <source>
        <dbReference type="SAM" id="MobiDB-lite"/>
    </source>
</evidence>
<feature type="region of interest" description="Disordered" evidence="3">
    <location>
        <begin position="469"/>
        <end position="492"/>
    </location>
</feature>
<dbReference type="Gene3D" id="3.20.20.10">
    <property type="entry name" value="Alanine racemase"/>
    <property type="match status" value="1"/>
</dbReference>
<dbReference type="GO" id="GO:0008295">
    <property type="term" value="P:spermidine biosynthetic process"/>
    <property type="evidence" value="ECO:0007669"/>
    <property type="project" value="InterPro"/>
</dbReference>
<dbReference type="InterPro" id="IPR009006">
    <property type="entry name" value="Ala_racemase/Decarboxylase_C"/>
</dbReference>
<dbReference type="InterPro" id="IPR022644">
    <property type="entry name" value="De-COase2_N"/>
</dbReference>
<dbReference type="OrthoDB" id="9802658at2"/>
<dbReference type="Gene3D" id="2.40.37.10">
    <property type="entry name" value="Lyase, Ornithine Decarboxylase, Chain A, domain 1"/>
    <property type="match status" value="1"/>
</dbReference>
<evidence type="ECO:0000259" key="4">
    <source>
        <dbReference type="Pfam" id="PF02784"/>
    </source>
</evidence>
<dbReference type="InterPro" id="IPR029066">
    <property type="entry name" value="PLP-binding_barrel"/>
</dbReference>
<protein>
    <submittedName>
        <fullName evidence="5">Arginine decarboxylase</fullName>
    </submittedName>
</protein>
<feature type="compositionally biased region" description="Basic and acidic residues" evidence="3">
    <location>
        <begin position="469"/>
        <end position="478"/>
    </location>
</feature>
<evidence type="ECO:0000256" key="1">
    <source>
        <dbReference type="ARBA" id="ARBA00001933"/>
    </source>
</evidence>
<dbReference type="Proteomes" id="UP000256373">
    <property type="component" value="Unassembled WGS sequence"/>
</dbReference>
<keyword evidence="6" id="KW-1185">Reference proteome</keyword>
<dbReference type="GO" id="GO:0008792">
    <property type="term" value="F:arginine decarboxylase activity"/>
    <property type="evidence" value="ECO:0007669"/>
    <property type="project" value="InterPro"/>
</dbReference>
<gene>
    <name evidence="5" type="ORF">DSL64_10430</name>
</gene>
<dbReference type="SUPFAM" id="SSF51419">
    <property type="entry name" value="PLP-binding barrel"/>
    <property type="match status" value="1"/>
</dbReference>
<comment type="caution">
    <text evidence="5">The sequence shown here is derived from an EMBL/GenBank/DDBJ whole genome shotgun (WGS) entry which is preliminary data.</text>
</comment>
<keyword evidence="2" id="KW-0663">Pyridoxal phosphate</keyword>
<feature type="compositionally biased region" description="Acidic residues" evidence="3">
    <location>
        <begin position="479"/>
        <end position="492"/>
    </location>
</feature>
<dbReference type="PANTHER" id="PTHR43295:SF9">
    <property type="entry name" value="BIOSYNTHETIC ARGININE DECARBOXYLASE"/>
    <property type="match status" value="1"/>
</dbReference>
<dbReference type="Pfam" id="PF02784">
    <property type="entry name" value="Orn_Arg_deC_N"/>
    <property type="match status" value="1"/>
</dbReference>
<comment type="cofactor">
    <cofactor evidence="1">
        <name>pyridoxal 5'-phosphate</name>
        <dbReference type="ChEBI" id="CHEBI:597326"/>
    </cofactor>
</comment>
<feature type="domain" description="Orn/DAP/Arg decarboxylase 2 N-terminal" evidence="4">
    <location>
        <begin position="73"/>
        <end position="310"/>
    </location>
</feature>
<evidence type="ECO:0000313" key="6">
    <source>
        <dbReference type="Proteomes" id="UP000256373"/>
    </source>
</evidence>
<organism evidence="5 6">
    <name type="scientific">Dyadobacter luteus</name>
    <dbReference type="NCBI Taxonomy" id="2259619"/>
    <lineage>
        <taxon>Bacteria</taxon>
        <taxon>Pseudomonadati</taxon>
        <taxon>Bacteroidota</taxon>
        <taxon>Cytophagia</taxon>
        <taxon>Cytophagales</taxon>
        <taxon>Spirosomataceae</taxon>
        <taxon>Dyadobacter</taxon>
    </lineage>
</organism>
<accession>A0A3D8YD86</accession>
<dbReference type="GO" id="GO:0033388">
    <property type="term" value="P:putrescine biosynthetic process from arginine"/>
    <property type="evidence" value="ECO:0007669"/>
    <property type="project" value="TreeGrafter"/>
</dbReference>
<dbReference type="EMBL" id="QNUL01000006">
    <property type="protein sequence ID" value="REA62065.1"/>
    <property type="molecule type" value="Genomic_DNA"/>
</dbReference>
<dbReference type="PANTHER" id="PTHR43295">
    <property type="entry name" value="ARGININE DECARBOXYLASE"/>
    <property type="match status" value="1"/>
</dbReference>
<dbReference type="AlphaFoldDB" id="A0A3D8YD86"/>
<dbReference type="InterPro" id="IPR002985">
    <property type="entry name" value="Arg_decrbxlase"/>
</dbReference>
<reference evidence="5 6" key="1">
    <citation type="submission" date="2018-07" db="EMBL/GenBank/DDBJ databases">
        <title>Dyadobacter roseus sp. nov., isolated from rose rhizosphere soil.</title>
        <authorList>
            <person name="Chen L."/>
        </authorList>
    </citation>
    <scope>NUCLEOTIDE SEQUENCE [LARGE SCALE GENOMIC DNA]</scope>
    <source>
        <strain evidence="5 6">RS19</strain>
    </source>
</reference>
<name>A0A3D8YD86_9BACT</name>
<proteinExistence type="predicted"/>